<dbReference type="EnsemblProtists" id="EOD11759">
    <property type="protein sequence ID" value="EOD11759"/>
    <property type="gene ID" value="EMIHUDRAFT_446038"/>
</dbReference>
<feature type="domain" description="Tyrosine specific protein phosphatases" evidence="6">
    <location>
        <begin position="117"/>
        <end position="173"/>
    </location>
</feature>
<organism evidence="7 8">
    <name type="scientific">Emiliania huxleyi (strain CCMP1516)</name>
    <dbReference type="NCBI Taxonomy" id="280463"/>
    <lineage>
        <taxon>Eukaryota</taxon>
        <taxon>Haptista</taxon>
        <taxon>Haptophyta</taxon>
        <taxon>Prymnesiophyceae</taxon>
        <taxon>Isochrysidales</taxon>
        <taxon>Noelaerhabdaceae</taxon>
        <taxon>Emiliania</taxon>
    </lineage>
</organism>
<comment type="similarity">
    <text evidence="1">Belongs to the protein-tyrosine phosphatase family. Non-receptor class dual specificity subfamily.</text>
</comment>
<dbReference type="GO" id="GO:0005737">
    <property type="term" value="C:cytoplasm"/>
    <property type="evidence" value="ECO:0007669"/>
    <property type="project" value="TreeGrafter"/>
</dbReference>
<accession>A0A0D3JSR8</accession>
<dbReference type="InterPro" id="IPR000340">
    <property type="entry name" value="Dual-sp_phosphatase_cat-dom"/>
</dbReference>
<dbReference type="KEGG" id="ehx:EMIHUDRAFT_446038"/>
<dbReference type="RefSeq" id="XP_005764188.1">
    <property type="nucleotide sequence ID" value="XM_005764131.1"/>
</dbReference>
<dbReference type="PROSITE" id="PS50056">
    <property type="entry name" value="TYR_PHOSPHATASE_2"/>
    <property type="match status" value="1"/>
</dbReference>
<protein>
    <recommendedName>
        <fullName evidence="2">protein-tyrosine-phosphatase</fullName>
        <ecNumber evidence="2">3.1.3.48</ecNumber>
    </recommendedName>
</protein>
<dbReference type="Pfam" id="PF00782">
    <property type="entry name" value="DSPc"/>
    <property type="match status" value="1"/>
</dbReference>
<proteinExistence type="inferred from homology"/>
<dbReference type="RefSeq" id="XP_005778982.1">
    <property type="nucleotide sequence ID" value="XM_005778925.1"/>
</dbReference>
<dbReference type="PANTHER" id="PTHR10159:SF519">
    <property type="entry name" value="DUAL SPECIFICITY PROTEIN PHOSPHATASE MPK3"/>
    <property type="match status" value="1"/>
</dbReference>
<dbReference type="GO" id="GO:0043409">
    <property type="term" value="P:negative regulation of MAPK cascade"/>
    <property type="evidence" value="ECO:0007669"/>
    <property type="project" value="TreeGrafter"/>
</dbReference>
<dbReference type="EnsemblProtists" id="EOD26553">
    <property type="protein sequence ID" value="EOD26553"/>
    <property type="gene ID" value="EMIHUDRAFT_435101"/>
</dbReference>
<dbReference type="CDD" id="cd14498">
    <property type="entry name" value="DSP"/>
    <property type="match status" value="1"/>
</dbReference>
<evidence type="ECO:0000259" key="6">
    <source>
        <dbReference type="PROSITE" id="PS50056"/>
    </source>
</evidence>
<dbReference type="PANTHER" id="PTHR10159">
    <property type="entry name" value="DUAL SPECIFICITY PROTEIN PHOSPHATASE"/>
    <property type="match status" value="1"/>
</dbReference>
<dbReference type="InterPro" id="IPR016130">
    <property type="entry name" value="Tyr_Pase_AS"/>
</dbReference>
<dbReference type="AlphaFoldDB" id="A0A0D3JSR8"/>
<sequence>MVQQPIQKSHRLSRKAAQRRWESQPWEAWDSPETAAGAPSPYANLKTKSQPAPLYVGNRKAPKRFRTMCRAQHKTPYVLSTVTPSSTDGGSALTDEEVFFEDEQGGESEEDKITARRCIIRGAKLVDAAIRKRKRVLVHCYAGQNRSASICAAYFILYAGWTPGKAIKHVRHRVEVAREVLEVIDNAVFEQILKKLKPGSGKTK</sequence>
<dbReference type="PaxDb" id="2903-EOD11759"/>
<dbReference type="GeneID" id="17257911"/>
<reference evidence="8" key="1">
    <citation type="journal article" date="2013" name="Nature">
        <title>Pan genome of the phytoplankton Emiliania underpins its global distribution.</title>
        <authorList>
            <person name="Read B.A."/>
            <person name="Kegel J."/>
            <person name="Klute M.J."/>
            <person name="Kuo A."/>
            <person name="Lefebvre S.C."/>
            <person name="Maumus F."/>
            <person name="Mayer C."/>
            <person name="Miller J."/>
            <person name="Monier A."/>
            <person name="Salamov A."/>
            <person name="Young J."/>
            <person name="Aguilar M."/>
            <person name="Claverie J.M."/>
            <person name="Frickenhaus S."/>
            <person name="Gonzalez K."/>
            <person name="Herman E.K."/>
            <person name="Lin Y.C."/>
            <person name="Napier J."/>
            <person name="Ogata H."/>
            <person name="Sarno A.F."/>
            <person name="Shmutz J."/>
            <person name="Schroeder D."/>
            <person name="de Vargas C."/>
            <person name="Verret F."/>
            <person name="von Dassow P."/>
            <person name="Valentin K."/>
            <person name="Van de Peer Y."/>
            <person name="Wheeler G."/>
            <person name="Dacks J.B."/>
            <person name="Delwiche C.F."/>
            <person name="Dyhrman S.T."/>
            <person name="Glockner G."/>
            <person name="John U."/>
            <person name="Richards T."/>
            <person name="Worden A.Z."/>
            <person name="Zhang X."/>
            <person name="Grigoriev I.V."/>
            <person name="Allen A.E."/>
            <person name="Bidle K."/>
            <person name="Borodovsky M."/>
            <person name="Bowler C."/>
            <person name="Brownlee C."/>
            <person name="Cock J.M."/>
            <person name="Elias M."/>
            <person name="Gladyshev V.N."/>
            <person name="Groth M."/>
            <person name="Guda C."/>
            <person name="Hadaegh A."/>
            <person name="Iglesias-Rodriguez M.D."/>
            <person name="Jenkins J."/>
            <person name="Jones B.M."/>
            <person name="Lawson T."/>
            <person name="Leese F."/>
            <person name="Lindquist E."/>
            <person name="Lobanov A."/>
            <person name="Lomsadze A."/>
            <person name="Malik S.B."/>
            <person name="Marsh M.E."/>
            <person name="Mackinder L."/>
            <person name="Mock T."/>
            <person name="Mueller-Roeber B."/>
            <person name="Pagarete A."/>
            <person name="Parker M."/>
            <person name="Probert I."/>
            <person name="Quesneville H."/>
            <person name="Raines C."/>
            <person name="Rensing S.A."/>
            <person name="Riano-Pachon D.M."/>
            <person name="Richier S."/>
            <person name="Rokitta S."/>
            <person name="Shiraiwa Y."/>
            <person name="Soanes D.M."/>
            <person name="van der Giezen M."/>
            <person name="Wahlund T.M."/>
            <person name="Williams B."/>
            <person name="Wilson W."/>
            <person name="Wolfe G."/>
            <person name="Wurch L.L."/>
        </authorList>
    </citation>
    <scope>NUCLEOTIDE SEQUENCE</scope>
</reference>
<dbReference type="GeneID" id="17272099"/>
<evidence type="ECO:0000256" key="3">
    <source>
        <dbReference type="ARBA" id="ARBA00022801"/>
    </source>
</evidence>
<dbReference type="PROSITE" id="PS00383">
    <property type="entry name" value="TYR_PHOSPHATASE_1"/>
    <property type="match status" value="1"/>
</dbReference>
<dbReference type="InterPro" id="IPR000387">
    <property type="entry name" value="Tyr_Pase_dom"/>
</dbReference>
<evidence type="ECO:0000313" key="7">
    <source>
        <dbReference type="EnsemblProtists" id="EOD26553"/>
    </source>
</evidence>
<dbReference type="HOGENOM" id="CLU_1345357_0_0_1"/>
<dbReference type="SUPFAM" id="SSF52799">
    <property type="entry name" value="(Phosphotyrosine protein) phosphatases II"/>
    <property type="match status" value="1"/>
</dbReference>
<evidence type="ECO:0000256" key="5">
    <source>
        <dbReference type="SAM" id="MobiDB-lite"/>
    </source>
</evidence>
<dbReference type="EC" id="3.1.3.48" evidence="2"/>
<feature type="region of interest" description="Disordered" evidence="5">
    <location>
        <begin position="1"/>
        <end position="49"/>
    </location>
</feature>
<evidence type="ECO:0000256" key="2">
    <source>
        <dbReference type="ARBA" id="ARBA00013064"/>
    </source>
</evidence>
<dbReference type="Gene3D" id="3.90.190.10">
    <property type="entry name" value="Protein tyrosine phosphatase superfamily"/>
    <property type="match status" value="1"/>
</dbReference>
<reference evidence="7" key="2">
    <citation type="submission" date="2024-10" db="UniProtKB">
        <authorList>
            <consortium name="EnsemblProtists"/>
        </authorList>
    </citation>
    <scope>IDENTIFICATION</scope>
</reference>
<evidence type="ECO:0000256" key="1">
    <source>
        <dbReference type="ARBA" id="ARBA00008601"/>
    </source>
</evidence>
<feature type="compositionally biased region" description="Basic residues" evidence="5">
    <location>
        <begin position="8"/>
        <end position="18"/>
    </location>
</feature>
<name>A0A0D3JSR8_EMIH1</name>
<dbReference type="KEGG" id="ehx:EMIHUDRAFT_435101"/>
<keyword evidence="8" id="KW-1185">Reference proteome</keyword>
<dbReference type="Proteomes" id="UP000013827">
    <property type="component" value="Unassembled WGS sequence"/>
</dbReference>
<keyword evidence="3" id="KW-0378">Hydrolase</keyword>
<evidence type="ECO:0000256" key="4">
    <source>
        <dbReference type="ARBA" id="ARBA00022912"/>
    </source>
</evidence>
<dbReference type="InterPro" id="IPR029021">
    <property type="entry name" value="Prot-tyrosine_phosphatase-like"/>
</dbReference>
<dbReference type="GO" id="GO:0004725">
    <property type="term" value="F:protein tyrosine phosphatase activity"/>
    <property type="evidence" value="ECO:0007669"/>
    <property type="project" value="UniProtKB-EC"/>
</dbReference>
<evidence type="ECO:0000313" key="8">
    <source>
        <dbReference type="Proteomes" id="UP000013827"/>
    </source>
</evidence>
<keyword evidence="4" id="KW-0904">Protein phosphatase</keyword>